<accession>A0A6N3I4X8</accession>
<proteinExistence type="predicted"/>
<reference evidence="2" key="1">
    <citation type="submission" date="2019-11" db="EMBL/GenBank/DDBJ databases">
        <authorList>
            <person name="Feng L."/>
        </authorList>
    </citation>
    <scope>NUCLEOTIDE SEQUENCE</scope>
    <source>
        <strain evidence="2">CsymbiosumLFYP84</strain>
    </source>
</reference>
<protein>
    <submittedName>
        <fullName evidence="2">Uncharacterized protein</fullName>
    </submittedName>
</protein>
<sequence>MMKRKTLSSVKHVKAFIFAMAIMKQVITWIIMI</sequence>
<keyword evidence="1" id="KW-1133">Transmembrane helix</keyword>
<evidence type="ECO:0000256" key="1">
    <source>
        <dbReference type="SAM" id="Phobius"/>
    </source>
</evidence>
<keyword evidence="1" id="KW-0812">Transmembrane</keyword>
<organism evidence="2">
    <name type="scientific">Clostridium symbiosum</name>
    <name type="common">Bacteroides symbiosus</name>
    <dbReference type="NCBI Taxonomy" id="1512"/>
    <lineage>
        <taxon>Bacteria</taxon>
        <taxon>Bacillati</taxon>
        <taxon>Bacillota</taxon>
        <taxon>Clostridia</taxon>
        <taxon>Lachnospirales</taxon>
        <taxon>Lachnospiraceae</taxon>
        <taxon>Otoolea</taxon>
    </lineage>
</organism>
<gene>
    <name evidence="2" type="ORF">CSLFYP84_04790</name>
</gene>
<feature type="transmembrane region" description="Helical" evidence="1">
    <location>
        <begin position="12"/>
        <end position="32"/>
    </location>
</feature>
<keyword evidence="1" id="KW-0472">Membrane</keyword>
<dbReference type="AlphaFoldDB" id="A0A6N3I4X8"/>
<evidence type="ECO:0000313" key="2">
    <source>
        <dbReference type="EMBL" id="VYU82789.1"/>
    </source>
</evidence>
<name>A0A6N3I4X8_CLOSY</name>
<dbReference type="EMBL" id="CACRUA010000084">
    <property type="protein sequence ID" value="VYU82789.1"/>
    <property type="molecule type" value="Genomic_DNA"/>
</dbReference>